<evidence type="ECO:0000256" key="6">
    <source>
        <dbReference type="HAMAP-Rule" id="MF_01007"/>
    </source>
</evidence>
<protein>
    <recommendedName>
        <fullName evidence="6">Ribosomal RNA small subunit methyltransferase H</fullName>
        <ecNumber evidence="6">2.1.1.199</ecNumber>
    </recommendedName>
    <alternativeName>
        <fullName evidence="6">16S rRNA m(4)C1402 methyltransferase</fullName>
    </alternativeName>
    <alternativeName>
        <fullName evidence="6">rRNA (cytosine-N(4)-)-methyltransferase RsmH</fullName>
    </alternativeName>
</protein>
<dbReference type="InterPro" id="IPR029063">
    <property type="entry name" value="SAM-dependent_MTases_sf"/>
</dbReference>
<dbReference type="PIRSF" id="PIRSF004486">
    <property type="entry name" value="MraW"/>
    <property type="match status" value="1"/>
</dbReference>
<keyword evidence="6" id="KW-0963">Cytoplasm</keyword>
<dbReference type="Gene3D" id="1.10.150.170">
    <property type="entry name" value="Putative methyltransferase TM0872, insert domain"/>
    <property type="match status" value="1"/>
</dbReference>
<dbReference type="EC" id="2.1.1.199" evidence="6"/>
<dbReference type="Gene3D" id="3.40.50.150">
    <property type="entry name" value="Vaccinia Virus protein VP39"/>
    <property type="match status" value="1"/>
</dbReference>
<keyword evidence="5 6" id="KW-0949">S-adenosyl-L-methionine</keyword>
<dbReference type="InterPro" id="IPR002903">
    <property type="entry name" value="RsmH"/>
</dbReference>
<dbReference type="SUPFAM" id="SSF81799">
    <property type="entry name" value="Putative methyltransferase TM0872, insert domain"/>
    <property type="match status" value="1"/>
</dbReference>
<keyword evidence="9" id="KW-1185">Reference proteome</keyword>
<comment type="similarity">
    <text evidence="1 6">Belongs to the methyltransferase superfamily. RsmH family.</text>
</comment>
<comment type="caution">
    <text evidence="8">The sequence shown here is derived from an EMBL/GenBank/DDBJ whole genome shotgun (WGS) entry which is preliminary data.</text>
</comment>
<organism evidence="8 9">
    <name type="scientific">Rubritalea tangerina</name>
    <dbReference type="NCBI Taxonomy" id="430798"/>
    <lineage>
        <taxon>Bacteria</taxon>
        <taxon>Pseudomonadati</taxon>
        <taxon>Verrucomicrobiota</taxon>
        <taxon>Verrucomicrobiia</taxon>
        <taxon>Verrucomicrobiales</taxon>
        <taxon>Rubritaleaceae</taxon>
        <taxon>Rubritalea</taxon>
    </lineage>
</organism>
<dbReference type="NCBIfam" id="TIGR00006">
    <property type="entry name" value="16S rRNA (cytosine(1402)-N(4))-methyltransferase RsmH"/>
    <property type="match status" value="1"/>
</dbReference>
<comment type="subcellular location">
    <subcellularLocation>
        <location evidence="6">Cytoplasm</location>
    </subcellularLocation>
</comment>
<evidence type="ECO:0000256" key="4">
    <source>
        <dbReference type="ARBA" id="ARBA00022679"/>
    </source>
</evidence>
<feature type="compositionally biased region" description="Basic and acidic residues" evidence="7">
    <location>
        <begin position="296"/>
        <end position="315"/>
    </location>
</feature>
<accession>A0ABW4ZBR8</accession>
<evidence type="ECO:0000256" key="2">
    <source>
        <dbReference type="ARBA" id="ARBA00022552"/>
    </source>
</evidence>
<dbReference type="EMBL" id="JBHUJB010000046">
    <property type="protein sequence ID" value="MFD2159453.1"/>
    <property type="molecule type" value="Genomic_DNA"/>
</dbReference>
<dbReference type="SUPFAM" id="SSF53335">
    <property type="entry name" value="S-adenosyl-L-methionine-dependent methyltransferases"/>
    <property type="match status" value="1"/>
</dbReference>
<keyword evidence="3 6" id="KW-0489">Methyltransferase</keyword>
<evidence type="ECO:0000256" key="7">
    <source>
        <dbReference type="SAM" id="MobiDB-lite"/>
    </source>
</evidence>
<feature type="binding site" evidence="6">
    <location>
        <position position="91"/>
    </location>
    <ligand>
        <name>S-adenosyl-L-methionine</name>
        <dbReference type="ChEBI" id="CHEBI:59789"/>
    </ligand>
</feature>
<feature type="binding site" evidence="6">
    <location>
        <position position="139"/>
    </location>
    <ligand>
        <name>S-adenosyl-L-methionine</name>
        <dbReference type="ChEBI" id="CHEBI:59789"/>
    </ligand>
</feature>
<sequence length="351" mass="38909">MKLSYQAAVAKAGAGNRLISCSQQQRLYAEPTEGGGGGSASLPHYHETVLLEESVDAMQAGPGKVLVDGTLGGGGHTGLMLERGADVYSIDRDPEAHAYAGQRLKQYDDRFHPLVGNFADALSLLEAEGVEKVDGILVDLGVSSRQFDCDERGFSFQKEGPLDMRMGPSSPMTAAEIVNQWPEQELARIFWEYGEERASRKIAKHLCQQREIEPYRTTTQLAASIEKLIPRHGKKIHPATKVFQALRIEVNDELGALKKLLASAAELLAPGGRLCVISFHSLEDRMVKRFLKHASQEEIDRPEWPEPRPNPDHTFKTISRKPIKATAEEVQRNPRSRSAILRVGERLQKTL</sequence>
<dbReference type="PANTHER" id="PTHR11265:SF0">
    <property type="entry name" value="12S RRNA N4-METHYLCYTIDINE METHYLTRANSFERASE"/>
    <property type="match status" value="1"/>
</dbReference>
<feature type="binding site" evidence="6">
    <location>
        <position position="118"/>
    </location>
    <ligand>
        <name>S-adenosyl-L-methionine</name>
        <dbReference type="ChEBI" id="CHEBI:59789"/>
    </ligand>
</feature>
<name>A0ABW4ZBR8_9BACT</name>
<keyword evidence="4 6" id="KW-0808">Transferase</keyword>
<keyword evidence="2 6" id="KW-0698">rRNA processing</keyword>
<reference evidence="9" key="1">
    <citation type="journal article" date="2019" name="Int. J. Syst. Evol. Microbiol.">
        <title>The Global Catalogue of Microorganisms (GCM) 10K type strain sequencing project: providing services to taxonomists for standard genome sequencing and annotation.</title>
        <authorList>
            <consortium name="The Broad Institute Genomics Platform"/>
            <consortium name="The Broad Institute Genome Sequencing Center for Infectious Disease"/>
            <person name="Wu L."/>
            <person name="Ma J."/>
        </authorList>
    </citation>
    <scope>NUCLEOTIDE SEQUENCE [LARGE SCALE GENOMIC DNA]</scope>
    <source>
        <strain evidence="9">CCUG 57942</strain>
    </source>
</reference>
<feature type="binding site" evidence="6">
    <location>
        <begin position="74"/>
        <end position="76"/>
    </location>
    <ligand>
        <name>S-adenosyl-L-methionine</name>
        <dbReference type="ChEBI" id="CHEBI:59789"/>
    </ligand>
</feature>
<proteinExistence type="inferred from homology"/>
<feature type="binding site" evidence="6">
    <location>
        <position position="146"/>
    </location>
    <ligand>
        <name>S-adenosyl-L-methionine</name>
        <dbReference type="ChEBI" id="CHEBI:59789"/>
    </ligand>
</feature>
<dbReference type="HAMAP" id="MF_01007">
    <property type="entry name" value="16SrRNA_methyltr_H"/>
    <property type="match status" value="1"/>
</dbReference>
<comment type="catalytic activity">
    <reaction evidence="6">
        <text>cytidine(1402) in 16S rRNA + S-adenosyl-L-methionine = N(4)-methylcytidine(1402) in 16S rRNA + S-adenosyl-L-homocysteine + H(+)</text>
        <dbReference type="Rhea" id="RHEA:42928"/>
        <dbReference type="Rhea" id="RHEA-COMP:10286"/>
        <dbReference type="Rhea" id="RHEA-COMP:10287"/>
        <dbReference type="ChEBI" id="CHEBI:15378"/>
        <dbReference type="ChEBI" id="CHEBI:57856"/>
        <dbReference type="ChEBI" id="CHEBI:59789"/>
        <dbReference type="ChEBI" id="CHEBI:74506"/>
        <dbReference type="ChEBI" id="CHEBI:82748"/>
        <dbReference type="EC" id="2.1.1.199"/>
    </reaction>
</comment>
<evidence type="ECO:0000256" key="1">
    <source>
        <dbReference type="ARBA" id="ARBA00010396"/>
    </source>
</evidence>
<gene>
    <name evidence="6 8" type="primary">rsmH</name>
    <name evidence="8" type="ORF">ACFSW8_11120</name>
</gene>
<evidence type="ECO:0000256" key="5">
    <source>
        <dbReference type="ARBA" id="ARBA00022691"/>
    </source>
</evidence>
<evidence type="ECO:0000313" key="8">
    <source>
        <dbReference type="EMBL" id="MFD2159453.1"/>
    </source>
</evidence>
<feature type="region of interest" description="Disordered" evidence="7">
    <location>
        <begin position="296"/>
        <end position="343"/>
    </location>
</feature>
<evidence type="ECO:0000313" key="9">
    <source>
        <dbReference type="Proteomes" id="UP001597389"/>
    </source>
</evidence>
<dbReference type="Proteomes" id="UP001597389">
    <property type="component" value="Unassembled WGS sequence"/>
</dbReference>
<dbReference type="Pfam" id="PF01795">
    <property type="entry name" value="Methyltransf_5"/>
    <property type="match status" value="1"/>
</dbReference>
<dbReference type="PANTHER" id="PTHR11265">
    <property type="entry name" value="S-ADENOSYL-METHYLTRANSFERASE MRAW"/>
    <property type="match status" value="1"/>
</dbReference>
<dbReference type="InterPro" id="IPR023397">
    <property type="entry name" value="SAM-dep_MeTrfase_MraW_recog"/>
</dbReference>
<dbReference type="RefSeq" id="WP_377178245.1">
    <property type="nucleotide sequence ID" value="NZ_JBHUJB010000046.1"/>
</dbReference>
<comment type="function">
    <text evidence="6">Specifically methylates the N4 position of cytidine in position 1402 (C1402) of 16S rRNA.</text>
</comment>
<dbReference type="GO" id="GO:0032259">
    <property type="term" value="P:methylation"/>
    <property type="evidence" value="ECO:0007669"/>
    <property type="project" value="UniProtKB-KW"/>
</dbReference>
<dbReference type="GO" id="GO:0008168">
    <property type="term" value="F:methyltransferase activity"/>
    <property type="evidence" value="ECO:0007669"/>
    <property type="project" value="UniProtKB-KW"/>
</dbReference>
<evidence type="ECO:0000256" key="3">
    <source>
        <dbReference type="ARBA" id="ARBA00022603"/>
    </source>
</evidence>